<dbReference type="RefSeq" id="WP_394835621.1">
    <property type="nucleotide sequence ID" value="NZ_CP089929.1"/>
</dbReference>
<evidence type="ECO:0000313" key="13">
    <source>
        <dbReference type="EMBL" id="WXB05971.1"/>
    </source>
</evidence>
<comment type="subcellular location">
    <subcellularLocation>
        <location evidence="9">Cytoplasm</location>
    </subcellularLocation>
</comment>
<dbReference type="InterPro" id="IPR036695">
    <property type="entry name" value="Arg-tRNA-synth_N_sf"/>
</dbReference>
<keyword evidence="14" id="KW-1185">Reference proteome</keyword>
<organism evidence="13 14">
    <name type="scientific">Pendulispora rubella</name>
    <dbReference type="NCBI Taxonomy" id="2741070"/>
    <lineage>
        <taxon>Bacteria</taxon>
        <taxon>Pseudomonadati</taxon>
        <taxon>Myxococcota</taxon>
        <taxon>Myxococcia</taxon>
        <taxon>Myxococcales</taxon>
        <taxon>Sorangiineae</taxon>
        <taxon>Pendulisporaceae</taxon>
        <taxon>Pendulispora</taxon>
    </lineage>
</organism>
<dbReference type="HAMAP" id="MF_00123">
    <property type="entry name" value="Arg_tRNA_synth"/>
    <property type="match status" value="1"/>
</dbReference>
<dbReference type="Pfam" id="PF00750">
    <property type="entry name" value="tRNA-synt_1d"/>
    <property type="match status" value="1"/>
</dbReference>
<evidence type="ECO:0000256" key="6">
    <source>
        <dbReference type="ARBA" id="ARBA00022917"/>
    </source>
</evidence>
<keyword evidence="6 9" id="KW-0648">Protein biosynthesis</keyword>
<feature type="domain" description="Arginyl tRNA synthetase N-terminal" evidence="12">
    <location>
        <begin position="6"/>
        <end position="87"/>
    </location>
</feature>
<dbReference type="SMART" id="SM00836">
    <property type="entry name" value="DALR_1"/>
    <property type="match status" value="1"/>
</dbReference>
<proteinExistence type="inferred from homology"/>
<dbReference type="Pfam" id="PF05746">
    <property type="entry name" value="DALR_1"/>
    <property type="match status" value="1"/>
</dbReference>
<keyword evidence="5 9" id="KW-0067">ATP-binding</keyword>
<dbReference type="PRINTS" id="PR01038">
    <property type="entry name" value="TRNASYNTHARG"/>
</dbReference>
<dbReference type="NCBIfam" id="TIGR00456">
    <property type="entry name" value="argS"/>
    <property type="match status" value="1"/>
</dbReference>
<dbReference type="SUPFAM" id="SSF55190">
    <property type="entry name" value="Arginyl-tRNA synthetase (ArgRS), N-terminal 'additional' domain"/>
    <property type="match status" value="1"/>
</dbReference>
<sequence length="580" mass="64040">MHDPLEILKSLVRDAAVAALGPEYADVDPQVRRGQHADAQADLALGLAKRARKAPRAVAESLVAALPPNDLIERVEVAGPGFINVTFASSWLVKAATERLRDPRLGVVPAPAPERITIDYSAPNVAKEMHVGHLRSTVLGDALARLLEFRGHTVIRQNHVGDWGTPFGMLIEHLLDRRQQSSSDYEVSDLTAFYKEARRKFDDDPAFAERSRRRVVALQAGDAETLERWRALVDISKRYFETIYTALDITLQDRDVAGESFYNDRLTPLVAELQERGYAREDNGALCVFPTGFTNKDKEPLPLIVRKSDGGYGYATTDLAAIRYRLFDVEATRLLYVVGAPQTQHFSMVFTAAREIGWLKPPARAEHVAFGSVLGADRRMLRTREGDSVRLVDLISEAVARAEAVLETKAPDLDAETRTKVARMVGVGSLKYADLSNDRVKDYVFDVNRMVSFDGNTCGYLQYAHARIRSVFRKLDAAVELGPVELPATDDDAARAERTLVLNLLGLGAAVDAVETTLEPHRLTSYLYDLATSFTSFYEKCPILSSEGAMRASRLALAELTARTLSLGLGLLGISVPDRM</sequence>
<dbReference type="GO" id="GO:0004814">
    <property type="term" value="F:arginine-tRNA ligase activity"/>
    <property type="evidence" value="ECO:0007669"/>
    <property type="project" value="UniProtKB-EC"/>
</dbReference>
<dbReference type="CDD" id="cd07956">
    <property type="entry name" value="Anticodon_Ia_Arg"/>
    <property type="match status" value="1"/>
</dbReference>
<evidence type="ECO:0000256" key="5">
    <source>
        <dbReference type="ARBA" id="ARBA00022840"/>
    </source>
</evidence>
<dbReference type="PANTHER" id="PTHR11956">
    <property type="entry name" value="ARGINYL-TRNA SYNTHETASE"/>
    <property type="match status" value="1"/>
</dbReference>
<dbReference type="EC" id="6.1.1.19" evidence="9"/>
<evidence type="ECO:0000259" key="12">
    <source>
        <dbReference type="SMART" id="SM01016"/>
    </source>
</evidence>
<evidence type="ECO:0000259" key="11">
    <source>
        <dbReference type="SMART" id="SM00836"/>
    </source>
</evidence>
<accession>A0ABZ2L832</accession>
<dbReference type="PANTHER" id="PTHR11956:SF5">
    <property type="entry name" value="ARGININE--TRNA LIGASE, CYTOPLASMIC"/>
    <property type="match status" value="1"/>
</dbReference>
<dbReference type="Gene3D" id="3.40.50.620">
    <property type="entry name" value="HUPs"/>
    <property type="match status" value="1"/>
</dbReference>
<evidence type="ECO:0000256" key="7">
    <source>
        <dbReference type="ARBA" id="ARBA00023146"/>
    </source>
</evidence>
<feature type="domain" description="DALR anticodon binding" evidence="11">
    <location>
        <begin position="461"/>
        <end position="580"/>
    </location>
</feature>
<dbReference type="InterPro" id="IPR005148">
    <property type="entry name" value="Arg-tRNA-synth_N"/>
</dbReference>
<evidence type="ECO:0000256" key="10">
    <source>
        <dbReference type="RuleBase" id="RU363038"/>
    </source>
</evidence>
<evidence type="ECO:0000256" key="1">
    <source>
        <dbReference type="ARBA" id="ARBA00005594"/>
    </source>
</evidence>
<evidence type="ECO:0000313" key="14">
    <source>
        <dbReference type="Proteomes" id="UP001374803"/>
    </source>
</evidence>
<comment type="catalytic activity">
    <reaction evidence="8 9">
        <text>tRNA(Arg) + L-arginine + ATP = L-arginyl-tRNA(Arg) + AMP + diphosphate</text>
        <dbReference type="Rhea" id="RHEA:20301"/>
        <dbReference type="Rhea" id="RHEA-COMP:9658"/>
        <dbReference type="Rhea" id="RHEA-COMP:9673"/>
        <dbReference type="ChEBI" id="CHEBI:30616"/>
        <dbReference type="ChEBI" id="CHEBI:32682"/>
        <dbReference type="ChEBI" id="CHEBI:33019"/>
        <dbReference type="ChEBI" id="CHEBI:78442"/>
        <dbReference type="ChEBI" id="CHEBI:78513"/>
        <dbReference type="ChEBI" id="CHEBI:456215"/>
        <dbReference type="EC" id="6.1.1.19"/>
    </reaction>
</comment>
<evidence type="ECO:0000256" key="3">
    <source>
        <dbReference type="ARBA" id="ARBA00022598"/>
    </source>
</evidence>
<dbReference type="SUPFAM" id="SSF52374">
    <property type="entry name" value="Nucleotidylyl transferase"/>
    <property type="match status" value="1"/>
</dbReference>
<dbReference type="SMART" id="SM01016">
    <property type="entry name" value="Arg_tRNA_synt_N"/>
    <property type="match status" value="1"/>
</dbReference>
<evidence type="ECO:0000256" key="2">
    <source>
        <dbReference type="ARBA" id="ARBA00022490"/>
    </source>
</evidence>
<evidence type="ECO:0000256" key="8">
    <source>
        <dbReference type="ARBA" id="ARBA00049339"/>
    </source>
</evidence>
<dbReference type="InterPro" id="IPR001278">
    <property type="entry name" value="Arg-tRNA-ligase"/>
</dbReference>
<dbReference type="Pfam" id="PF03485">
    <property type="entry name" value="Arg_tRNA_synt_N"/>
    <property type="match status" value="1"/>
</dbReference>
<dbReference type="InterPro" id="IPR008909">
    <property type="entry name" value="DALR_anticod-bd"/>
</dbReference>
<evidence type="ECO:0000256" key="9">
    <source>
        <dbReference type="HAMAP-Rule" id="MF_00123"/>
    </source>
</evidence>
<keyword evidence="2 9" id="KW-0963">Cytoplasm</keyword>
<keyword evidence="7 9" id="KW-0030">Aminoacyl-tRNA synthetase</keyword>
<comment type="similarity">
    <text evidence="1 9 10">Belongs to the class-I aminoacyl-tRNA synthetase family.</text>
</comment>
<keyword evidence="4 9" id="KW-0547">Nucleotide-binding</keyword>
<keyword evidence="3 9" id="KW-0436">Ligase</keyword>
<feature type="short sequence motif" description="'HIGH' region" evidence="9">
    <location>
        <begin position="123"/>
        <end position="133"/>
    </location>
</feature>
<dbReference type="PROSITE" id="PS00178">
    <property type="entry name" value="AA_TRNA_LIGASE_I"/>
    <property type="match status" value="1"/>
</dbReference>
<dbReference type="CDD" id="cd00671">
    <property type="entry name" value="ArgRS_core"/>
    <property type="match status" value="1"/>
</dbReference>
<reference evidence="13" key="1">
    <citation type="submission" date="2021-12" db="EMBL/GenBank/DDBJ databases">
        <title>Discovery of the Pendulisporaceae a myxobacterial family with distinct sporulation behavior and unique specialized metabolism.</title>
        <authorList>
            <person name="Garcia R."/>
            <person name="Popoff A."/>
            <person name="Bader C.D."/>
            <person name="Loehr J."/>
            <person name="Walesch S."/>
            <person name="Walt C."/>
            <person name="Boldt J."/>
            <person name="Bunk B."/>
            <person name="Haeckl F.J.F.P.J."/>
            <person name="Gunesch A.P."/>
            <person name="Birkelbach J."/>
            <person name="Nuebel U."/>
            <person name="Pietschmann T."/>
            <person name="Bach T."/>
            <person name="Mueller R."/>
        </authorList>
    </citation>
    <scope>NUCLEOTIDE SEQUENCE</scope>
    <source>
        <strain evidence="13">MSr11367</strain>
    </source>
</reference>
<comment type="subunit">
    <text evidence="9">Monomer.</text>
</comment>
<name>A0ABZ2L832_9BACT</name>
<gene>
    <name evidence="9 13" type="primary">argS</name>
    <name evidence="13" type="ORF">LVJ94_01665</name>
</gene>
<dbReference type="SUPFAM" id="SSF47323">
    <property type="entry name" value="Anticodon-binding domain of a subclass of class I aminoacyl-tRNA synthetases"/>
    <property type="match status" value="1"/>
</dbReference>
<dbReference type="Gene3D" id="3.30.1360.70">
    <property type="entry name" value="Arginyl tRNA synthetase N-terminal domain"/>
    <property type="match status" value="1"/>
</dbReference>
<dbReference type="Gene3D" id="1.10.730.10">
    <property type="entry name" value="Isoleucyl-tRNA Synthetase, Domain 1"/>
    <property type="match status" value="1"/>
</dbReference>
<dbReference type="EMBL" id="CP089983">
    <property type="protein sequence ID" value="WXB05971.1"/>
    <property type="molecule type" value="Genomic_DNA"/>
</dbReference>
<dbReference type="Proteomes" id="UP001374803">
    <property type="component" value="Chromosome"/>
</dbReference>
<dbReference type="InterPro" id="IPR014729">
    <property type="entry name" value="Rossmann-like_a/b/a_fold"/>
</dbReference>
<protein>
    <recommendedName>
        <fullName evidence="9">Arginine--tRNA ligase</fullName>
        <ecNumber evidence="9">6.1.1.19</ecNumber>
    </recommendedName>
    <alternativeName>
        <fullName evidence="9">Arginyl-tRNA synthetase</fullName>
        <shortName evidence="9">ArgRS</shortName>
    </alternativeName>
</protein>
<evidence type="ECO:0000256" key="4">
    <source>
        <dbReference type="ARBA" id="ARBA00022741"/>
    </source>
</evidence>
<dbReference type="InterPro" id="IPR009080">
    <property type="entry name" value="tRNAsynth_Ia_anticodon-bd"/>
</dbReference>
<dbReference type="InterPro" id="IPR035684">
    <property type="entry name" value="ArgRS_core"/>
</dbReference>
<dbReference type="InterPro" id="IPR001412">
    <property type="entry name" value="aa-tRNA-synth_I_CS"/>
</dbReference>